<dbReference type="RefSeq" id="XP_030372735.1">
    <property type="nucleotide sequence ID" value="XM_030516875.1"/>
</dbReference>
<protein>
    <submittedName>
        <fullName evidence="2">Uncharacterized protein LOC115622807</fullName>
    </submittedName>
</protein>
<reference evidence="2" key="1">
    <citation type="submission" date="2025-08" db="UniProtKB">
        <authorList>
            <consortium name="RefSeq"/>
        </authorList>
    </citation>
    <scope>IDENTIFICATION</scope>
    <source>
        <strain evidence="2">11010-0011.00</strain>
        <tissue evidence="2">Whole body</tissue>
    </source>
</reference>
<sequence length="511" mass="59765">MATPSESTAEKRRYVATDRLSAKKRRLSQHDQSVTNEIQDVNRKLSILDSINILRALRTQTKEQVAEIFRCSMQNIEDINDSKTIIQHSYLRQQQNRIAKYLIVDPADQKKFEHLNNVMYGHLQHMRTVDNFLDGMSDDLFLENAAKVNACLDLHCFVPNLKWLENFKTLYKFKSFDDFPLPNDQNMFLDEQFEWAEIIRATKDRQYEKYEHPLSKEITRDMIESFQTAHVVELIQTAIAKYVDIVQQEHSTENITYVQAVPTCAMRLCEILDVRFKQILDWLRKYLSFLRQGVNTNQNVYYATITDLDLYYIVDLCLTEEVAEKKNHLLNWRMHSPSPNTSISKSVQELKCSTRRAIDEIDDDTILVKQEPLDIDEDFEEQNIVTYDEIIKEEPLDMDASQEIQKQNEPTLPEVDECATVNKDSDKSQIDWIEFEEFIKEEPTFTDVIADNPLVINSLSEVPTTSFPRTNQYSIISSEQANSHLQKLITYAKKSGRLTMLKYLHCIENVL</sequence>
<gene>
    <name evidence="2" type="primary">LOC115622807</name>
</gene>
<accession>A0A6J2TBI0</accession>
<dbReference type="GeneID" id="115622807"/>
<organism evidence="1 2">
    <name type="scientific">Drosophila lebanonensis</name>
    <name type="common">Fruit fly</name>
    <name type="synonym">Scaptodrosophila lebanonensis</name>
    <dbReference type="NCBI Taxonomy" id="7225"/>
    <lineage>
        <taxon>Eukaryota</taxon>
        <taxon>Metazoa</taxon>
        <taxon>Ecdysozoa</taxon>
        <taxon>Arthropoda</taxon>
        <taxon>Hexapoda</taxon>
        <taxon>Insecta</taxon>
        <taxon>Pterygota</taxon>
        <taxon>Neoptera</taxon>
        <taxon>Endopterygota</taxon>
        <taxon>Diptera</taxon>
        <taxon>Brachycera</taxon>
        <taxon>Muscomorpha</taxon>
        <taxon>Ephydroidea</taxon>
        <taxon>Drosophilidae</taxon>
        <taxon>Scaptodrosophila</taxon>
    </lineage>
</organism>
<evidence type="ECO:0000313" key="2">
    <source>
        <dbReference type="RefSeq" id="XP_030372735.1"/>
    </source>
</evidence>
<name>A0A6J2TBI0_DROLE</name>
<proteinExistence type="predicted"/>
<evidence type="ECO:0000313" key="1">
    <source>
        <dbReference type="Proteomes" id="UP000504634"/>
    </source>
</evidence>
<keyword evidence="1" id="KW-1185">Reference proteome</keyword>
<dbReference type="Proteomes" id="UP000504634">
    <property type="component" value="Unplaced"/>
</dbReference>
<dbReference type="AlphaFoldDB" id="A0A6J2TBI0"/>